<dbReference type="SUPFAM" id="SSF46689">
    <property type="entry name" value="Homeodomain-like"/>
    <property type="match status" value="1"/>
</dbReference>
<protein>
    <submittedName>
        <fullName evidence="1">TetR/AcrR family transcriptional regulator</fullName>
    </submittedName>
</protein>
<dbReference type="Proteomes" id="UP000824073">
    <property type="component" value="Unassembled WGS sequence"/>
</dbReference>
<evidence type="ECO:0000313" key="2">
    <source>
        <dbReference type="Proteomes" id="UP000824073"/>
    </source>
</evidence>
<name>A0A9D1LML9_9CLOT</name>
<dbReference type="Gene3D" id="1.10.357.10">
    <property type="entry name" value="Tetracycline Repressor, domain 2"/>
    <property type="match status" value="1"/>
</dbReference>
<dbReference type="InterPro" id="IPR009057">
    <property type="entry name" value="Homeodomain-like_sf"/>
</dbReference>
<gene>
    <name evidence="1" type="ORF">IAB67_10110</name>
</gene>
<reference evidence="1" key="1">
    <citation type="submission" date="2020-10" db="EMBL/GenBank/DDBJ databases">
        <authorList>
            <person name="Gilroy R."/>
        </authorList>
    </citation>
    <scope>NUCLEOTIDE SEQUENCE</scope>
    <source>
        <strain evidence="1">CHK191-8634</strain>
    </source>
</reference>
<reference evidence="1" key="2">
    <citation type="journal article" date="2021" name="PeerJ">
        <title>Extensive microbial diversity within the chicken gut microbiome revealed by metagenomics and culture.</title>
        <authorList>
            <person name="Gilroy R."/>
            <person name="Ravi A."/>
            <person name="Getino M."/>
            <person name="Pursley I."/>
            <person name="Horton D.L."/>
            <person name="Alikhan N.F."/>
            <person name="Baker D."/>
            <person name="Gharbi K."/>
            <person name="Hall N."/>
            <person name="Watson M."/>
            <person name="Adriaenssens E.M."/>
            <person name="Foster-Nyarko E."/>
            <person name="Jarju S."/>
            <person name="Secka A."/>
            <person name="Antonio M."/>
            <person name="Oren A."/>
            <person name="Chaudhuri R.R."/>
            <person name="La Ragione R."/>
            <person name="Hildebrand F."/>
            <person name="Pallen M.J."/>
        </authorList>
    </citation>
    <scope>NUCLEOTIDE SEQUENCE</scope>
    <source>
        <strain evidence="1">CHK191-8634</strain>
    </source>
</reference>
<dbReference type="AlphaFoldDB" id="A0A9D1LML9"/>
<comment type="caution">
    <text evidence="1">The sequence shown here is derived from an EMBL/GenBank/DDBJ whole genome shotgun (WGS) entry which is preliminary data.</text>
</comment>
<evidence type="ECO:0000313" key="1">
    <source>
        <dbReference type="EMBL" id="HIU44638.1"/>
    </source>
</evidence>
<accession>A0A9D1LML9</accession>
<proteinExistence type="predicted"/>
<sequence>MSKQGQHSSRQVLIFKTIMQLLDEGVTNITYAKISERCHLHINTITYYFDGKDEMLLQCFQYIVEQERKQTPRFYFEVPPDMTPVEGLCHLVDHVLDHGRIMSPARRALNLYLWPNANISPRIRNFLLDVDRKSVQIEYDAVMVYDRAGIIEPTRLRETFADMSLISAGFSLINFFHVQCADEELALAAARSRIKRNFLKDEYHPQLEQYEQLHHQSSDGPTDQSK</sequence>
<organism evidence="1 2">
    <name type="scientific">Candidatus Ventrousia excrementavium</name>
    <dbReference type="NCBI Taxonomy" id="2840961"/>
    <lineage>
        <taxon>Bacteria</taxon>
        <taxon>Bacillati</taxon>
        <taxon>Bacillota</taxon>
        <taxon>Clostridia</taxon>
        <taxon>Eubacteriales</taxon>
        <taxon>Clostridiaceae</taxon>
        <taxon>Clostridiaceae incertae sedis</taxon>
        <taxon>Candidatus Ventrousia</taxon>
    </lineage>
</organism>
<dbReference type="EMBL" id="DVMR01000077">
    <property type="protein sequence ID" value="HIU44638.1"/>
    <property type="molecule type" value="Genomic_DNA"/>
</dbReference>